<accession>J4GN00</accession>
<reference evidence="11 12" key="1">
    <citation type="journal article" date="2012" name="Appl. Environ. Microbiol.">
        <title>Short-read sequencing for genomic analysis of the brown rot fungus Fibroporia radiculosa.</title>
        <authorList>
            <person name="Tang J.D."/>
            <person name="Perkins A.D."/>
            <person name="Sonstegard T.S."/>
            <person name="Schroeder S.G."/>
            <person name="Burgess S.C."/>
            <person name="Diehl S.V."/>
        </authorList>
    </citation>
    <scope>NUCLEOTIDE SEQUENCE [LARGE SCALE GENOMIC DNA]</scope>
    <source>
        <strain evidence="11 12">TFFH 294</strain>
    </source>
</reference>
<dbReference type="SUPFAM" id="SSF51905">
    <property type="entry name" value="FAD/NAD(P)-binding domain"/>
    <property type="match status" value="1"/>
</dbReference>
<comment type="similarity">
    <text evidence="2 8">Belongs to the GMC oxidoreductase family.</text>
</comment>
<dbReference type="PROSITE" id="PS00624">
    <property type="entry name" value="GMC_OXRED_2"/>
    <property type="match status" value="1"/>
</dbReference>
<dbReference type="STRING" id="599839.J4GN00"/>
<evidence type="ECO:0000256" key="6">
    <source>
        <dbReference type="ARBA" id="ARBA00023002"/>
    </source>
</evidence>
<keyword evidence="6" id="KW-0560">Oxidoreductase</keyword>
<keyword evidence="3 8" id="KW-0285">Flavoprotein</keyword>
<dbReference type="GO" id="GO:0050660">
    <property type="term" value="F:flavin adenine dinucleotide binding"/>
    <property type="evidence" value="ECO:0007669"/>
    <property type="project" value="InterPro"/>
</dbReference>
<keyword evidence="5 7" id="KW-0274">FAD</keyword>
<evidence type="ECO:0000256" key="7">
    <source>
        <dbReference type="PIRSR" id="PIRSR000137-2"/>
    </source>
</evidence>
<evidence type="ECO:0000313" key="11">
    <source>
        <dbReference type="EMBL" id="CCM00565.1"/>
    </source>
</evidence>
<dbReference type="PROSITE" id="PS00623">
    <property type="entry name" value="GMC_OXRED_1"/>
    <property type="match status" value="1"/>
</dbReference>
<sequence>MLATVDQVVNRTFDYIICGGGTAGLTLAARLSEDPNISVLVLEAGAANIGYPSVLDPGLYLTNFTNADLCWFHTTTEQENAASRQIRWLRGKGLGGSSQINFLGWLKPPADEIDAFERLGNPGWNWKNYQMASERVEGFAIPGYSASDIDDTIFENVKLGVEGPVKITYPTTMEEALVKVWKTFLKAGLPVSSRPTSGNAYYLPNRDRKNLNVLVGAEVGRIIPEKRAGGSLTATGVEFTHTGQTFSAYAHREVIVSAGALKTPQILELSGIGRKDVLESIGVPVKVELPGVGENAQDHVSMGVTWELRDGKSSDTIDLLRNTDLSVDQLHYGAPQAKHTSVRAAPVALAPLQLISDKADILVEVAQTHFSNAAYKDSPGLHEQYEIQLERMRGGAASHEFASVLGHLSTPNPPLDGKRYRTQLVINNNCFSRGSIHCRSANPKDDPTFDGGYFNESIDLDIMVEMVKFVRGIAKKSPWNDMIVEESNPGPGIKTDQQIRGKIVDPHFVYGTTNIRVVDLSIVPLHFAAHPLATVYAIAEQGKSPDL</sequence>
<dbReference type="InterPro" id="IPR007867">
    <property type="entry name" value="GMC_OxRtase_C"/>
</dbReference>
<keyword evidence="4" id="KW-0732">Signal</keyword>
<dbReference type="HOGENOM" id="CLU_002865_6_0_1"/>
<feature type="domain" description="Glucose-methanol-choline oxidoreductase N-terminal" evidence="10">
    <location>
        <begin position="259"/>
        <end position="273"/>
    </location>
</feature>
<dbReference type="InterPro" id="IPR000172">
    <property type="entry name" value="GMC_OxRdtase_N"/>
</dbReference>
<dbReference type="InterPro" id="IPR036188">
    <property type="entry name" value="FAD/NAD-bd_sf"/>
</dbReference>
<dbReference type="PIRSF" id="PIRSF000137">
    <property type="entry name" value="Alcohol_oxidase"/>
    <property type="match status" value="1"/>
</dbReference>
<feature type="domain" description="Glucose-methanol-choline oxidoreductase N-terminal" evidence="9">
    <location>
        <begin position="91"/>
        <end position="114"/>
    </location>
</feature>
<evidence type="ECO:0000256" key="5">
    <source>
        <dbReference type="ARBA" id="ARBA00022827"/>
    </source>
</evidence>
<dbReference type="OrthoDB" id="269227at2759"/>
<dbReference type="GO" id="GO:0016614">
    <property type="term" value="F:oxidoreductase activity, acting on CH-OH group of donors"/>
    <property type="evidence" value="ECO:0007669"/>
    <property type="project" value="InterPro"/>
</dbReference>
<comment type="cofactor">
    <cofactor evidence="1 7">
        <name>FAD</name>
        <dbReference type="ChEBI" id="CHEBI:57692"/>
    </cofactor>
</comment>
<dbReference type="SUPFAM" id="SSF54373">
    <property type="entry name" value="FAD-linked reductases, C-terminal domain"/>
    <property type="match status" value="1"/>
</dbReference>
<evidence type="ECO:0000259" key="9">
    <source>
        <dbReference type="PROSITE" id="PS00623"/>
    </source>
</evidence>
<dbReference type="RefSeq" id="XP_012179848.1">
    <property type="nucleotide sequence ID" value="XM_012324458.1"/>
</dbReference>
<dbReference type="InParanoid" id="J4GN00"/>
<dbReference type="PANTHER" id="PTHR11552">
    <property type="entry name" value="GLUCOSE-METHANOL-CHOLINE GMC OXIDOREDUCTASE"/>
    <property type="match status" value="1"/>
</dbReference>
<evidence type="ECO:0000259" key="10">
    <source>
        <dbReference type="PROSITE" id="PS00624"/>
    </source>
</evidence>
<protein>
    <recommendedName>
        <fullName evidence="9 10">Glucose-methanol-choline oxidoreductase N-terminal domain-containing protein</fullName>
    </recommendedName>
</protein>
<dbReference type="Proteomes" id="UP000006352">
    <property type="component" value="Unassembled WGS sequence"/>
</dbReference>
<evidence type="ECO:0000256" key="3">
    <source>
        <dbReference type="ARBA" id="ARBA00022630"/>
    </source>
</evidence>
<dbReference type="GeneID" id="24095476"/>
<evidence type="ECO:0000256" key="2">
    <source>
        <dbReference type="ARBA" id="ARBA00010790"/>
    </source>
</evidence>
<dbReference type="PANTHER" id="PTHR11552:SF201">
    <property type="entry name" value="GLUCOSE-METHANOL-CHOLINE OXIDOREDUCTASE N-TERMINAL DOMAIN-CONTAINING PROTEIN"/>
    <property type="match status" value="1"/>
</dbReference>
<gene>
    <name evidence="11" type="ORF">FIBRA_02599</name>
</gene>
<evidence type="ECO:0000256" key="1">
    <source>
        <dbReference type="ARBA" id="ARBA00001974"/>
    </source>
</evidence>
<proteinExistence type="inferred from homology"/>
<evidence type="ECO:0000256" key="8">
    <source>
        <dbReference type="RuleBase" id="RU003968"/>
    </source>
</evidence>
<evidence type="ECO:0000313" key="12">
    <source>
        <dbReference type="Proteomes" id="UP000006352"/>
    </source>
</evidence>
<dbReference type="Gene3D" id="3.50.50.60">
    <property type="entry name" value="FAD/NAD(P)-binding domain"/>
    <property type="match status" value="2"/>
</dbReference>
<name>J4GN00_9APHY</name>
<dbReference type="Pfam" id="PF05199">
    <property type="entry name" value="GMC_oxred_C"/>
    <property type="match status" value="2"/>
</dbReference>
<evidence type="ECO:0000256" key="4">
    <source>
        <dbReference type="ARBA" id="ARBA00022729"/>
    </source>
</evidence>
<keyword evidence="12" id="KW-1185">Reference proteome</keyword>
<dbReference type="Gene3D" id="3.30.560.10">
    <property type="entry name" value="Glucose Oxidase, domain 3"/>
    <property type="match status" value="1"/>
</dbReference>
<dbReference type="AlphaFoldDB" id="J4GN00"/>
<dbReference type="Pfam" id="PF00732">
    <property type="entry name" value="GMC_oxred_N"/>
    <property type="match status" value="1"/>
</dbReference>
<dbReference type="EMBL" id="HE796990">
    <property type="protein sequence ID" value="CCM00565.1"/>
    <property type="molecule type" value="Genomic_DNA"/>
</dbReference>
<dbReference type="InterPro" id="IPR012132">
    <property type="entry name" value="GMC_OxRdtase"/>
</dbReference>
<feature type="binding site" evidence="7">
    <location>
        <position position="219"/>
    </location>
    <ligand>
        <name>FAD</name>
        <dbReference type="ChEBI" id="CHEBI:57692"/>
    </ligand>
</feature>
<organism evidence="11 12">
    <name type="scientific">Fibroporia radiculosa</name>
    <dbReference type="NCBI Taxonomy" id="599839"/>
    <lineage>
        <taxon>Eukaryota</taxon>
        <taxon>Fungi</taxon>
        <taxon>Dikarya</taxon>
        <taxon>Basidiomycota</taxon>
        <taxon>Agaricomycotina</taxon>
        <taxon>Agaricomycetes</taxon>
        <taxon>Polyporales</taxon>
        <taxon>Fibroporiaceae</taxon>
        <taxon>Fibroporia</taxon>
    </lineage>
</organism>